<dbReference type="PANTHER" id="PTHR14226:SF10">
    <property type="entry name" value="TRIACYLGLYCEROL LIPASE 4-RELATED"/>
    <property type="match status" value="1"/>
</dbReference>
<name>A0AAW1RVB6_9CHLO</name>
<feature type="compositionally biased region" description="Basic and acidic residues" evidence="5">
    <location>
        <begin position="668"/>
        <end position="697"/>
    </location>
</feature>
<dbReference type="Proteomes" id="UP001438707">
    <property type="component" value="Unassembled WGS sequence"/>
</dbReference>
<keyword evidence="1 4" id="KW-0378">Hydrolase</keyword>
<evidence type="ECO:0000256" key="4">
    <source>
        <dbReference type="PROSITE-ProRule" id="PRU01161"/>
    </source>
</evidence>
<keyword evidence="8" id="KW-1185">Reference proteome</keyword>
<evidence type="ECO:0000313" key="7">
    <source>
        <dbReference type="EMBL" id="KAK9837854.1"/>
    </source>
</evidence>
<accession>A0AAW1RVB6</accession>
<dbReference type="PROSITE" id="PS51635">
    <property type="entry name" value="PNPLA"/>
    <property type="match status" value="1"/>
</dbReference>
<keyword evidence="3 4" id="KW-0443">Lipid metabolism</keyword>
<dbReference type="AlphaFoldDB" id="A0AAW1RVB6"/>
<sequence>MPGAVPVPCRAGQHGDRLTKLLFELTIWRGLLALGEPFRKLVAFYLFFGRSIWTAGADLVRLIWRVVGWLSAPPRGAFWRQLGQGLVELKRWHLTLAALVAFTAFSRALRQWKESTDDHLRRKRQLEGQLEGAHTYDGWALAATKLEQLEGRNPSTSLERWKRETRLYDRKLLEERLQHLRVVRQQGDVHEMHVAVRADLLRNLGNMTNSELHDYFPLVPEPIREYIDEVKLHLQLISEYEGPQLGVKEKLSFLQETRHAFGRTALVLSGGGALGAFHLGVVKALFQHGLLPRVLAGSSVGSIVASIVATNTDEQLDMMFNHMSEFDLSFFSNSTASQFFRHFLLKGTLQDIEVLQNRLRRLLGDDTFLTAYLRTGRVLNVAVTAADTNEPSRVLNYLTAPDVVVWSAVSCSSAFPLLFKPSKLLARNREGKLVEFAAESLSTTSVRTTERRWRDGSLEEDLPMRGLSETFNVNYFLVSQTNPHIVPALNLKKRFNRKLGNFLEAEWKHRCRQFQDICPDWLPGKWLKVFSQAWEGDVTMVLPSSLMSLQKAITNPSKEDLLLASRQGETATWAKLSAIHTNCGIEMMLDSCLTKLIQGMMAHKPGQNGMSGAELLPSNGLPNVPISANSLKDVGGGKNGLRPGQHGMGSRIPSWINMNALNMPEQMMPDHRSDDPRGNDLRGEGPDMHTLHREGPPGHEGVSVVIPASPDSEQLSQPEHHKGTKTPFNAASDPYGDTDDTSNTDSTSDGTSTSTTGEYDAGYTRPRYELHEPSPPHHHRQPPGNLRGLPENEPVLAGLPTDEDIDGFVGGSTSALDCTDRSVTDTWATLRTLNASSKNRLDLLGLGYSAEQEGIDFIAP</sequence>
<dbReference type="Gene3D" id="3.40.1090.10">
    <property type="entry name" value="Cytosolic phospholipase A2 catalytic domain"/>
    <property type="match status" value="1"/>
</dbReference>
<gene>
    <name evidence="7" type="ORF">WJX74_006302</name>
</gene>
<dbReference type="InterPro" id="IPR021771">
    <property type="entry name" value="Triacylglycerol_lipase_N"/>
</dbReference>
<evidence type="ECO:0000313" key="8">
    <source>
        <dbReference type="Proteomes" id="UP001438707"/>
    </source>
</evidence>
<feature type="compositionally biased region" description="Low complexity" evidence="5">
    <location>
        <begin position="743"/>
        <end position="757"/>
    </location>
</feature>
<keyword evidence="2 4" id="KW-0442">Lipid degradation</keyword>
<feature type="active site" description="Nucleophile" evidence="4">
    <location>
        <position position="299"/>
    </location>
</feature>
<comment type="caution">
    <text evidence="7">The sequence shown here is derived from an EMBL/GenBank/DDBJ whole genome shotgun (WGS) entry which is preliminary data.</text>
</comment>
<reference evidence="7 8" key="1">
    <citation type="journal article" date="2024" name="Nat. Commun.">
        <title>Phylogenomics reveals the evolutionary origins of lichenization in chlorophyte algae.</title>
        <authorList>
            <person name="Puginier C."/>
            <person name="Libourel C."/>
            <person name="Otte J."/>
            <person name="Skaloud P."/>
            <person name="Haon M."/>
            <person name="Grisel S."/>
            <person name="Petersen M."/>
            <person name="Berrin J.G."/>
            <person name="Delaux P.M."/>
            <person name="Dal Grande F."/>
            <person name="Keller J."/>
        </authorList>
    </citation>
    <scope>NUCLEOTIDE SEQUENCE [LARGE SCALE GENOMIC DNA]</scope>
    <source>
        <strain evidence="7 8">SAG 2145</strain>
    </source>
</reference>
<dbReference type="SUPFAM" id="SSF52151">
    <property type="entry name" value="FabD/lysophospholipase-like"/>
    <property type="match status" value="1"/>
</dbReference>
<dbReference type="Pfam" id="PF01734">
    <property type="entry name" value="Patatin"/>
    <property type="match status" value="1"/>
</dbReference>
<dbReference type="InterPro" id="IPR002641">
    <property type="entry name" value="PNPLA_dom"/>
</dbReference>
<evidence type="ECO:0000259" key="6">
    <source>
        <dbReference type="PROSITE" id="PS51635"/>
    </source>
</evidence>
<evidence type="ECO:0000256" key="2">
    <source>
        <dbReference type="ARBA" id="ARBA00022963"/>
    </source>
</evidence>
<feature type="short sequence motif" description="GXSXG" evidence="4">
    <location>
        <begin position="297"/>
        <end position="301"/>
    </location>
</feature>
<feature type="region of interest" description="Disordered" evidence="5">
    <location>
        <begin position="665"/>
        <end position="804"/>
    </location>
</feature>
<dbReference type="InterPro" id="IPR050301">
    <property type="entry name" value="NTE"/>
</dbReference>
<dbReference type="Pfam" id="PF11815">
    <property type="entry name" value="DUF3336"/>
    <property type="match status" value="1"/>
</dbReference>
<comment type="caution">
    <text evidence="4">Lacks conserved residue(s) required for the propagation of feature annotation.</text>
</comment>
<protein>
    <recommendedName>
        <fullName evidence="6">PNPLA domain-containing protein</fullName>
    </recommendedName>
</protein>
<proteinExistence type="predicted"/>
<feature type="short sequence motif" description="GXGXXG" evidence="4">
    <location>
        <begin position="270"/>
        <end position="275"/>
    </location>
</feature>
<organism evidence="7 8">
    <name type="scientific">Apatococcus lobatus</name>
    <dbReference type="NCBI Taxonomy" id="904363"/>
    <lineage>
        <taxon>Eukaryota</taxon>
        <taxon>Viridiplantae</taxon>
        <taxon>Chlorophyta</taxon>
        <taxon>core chlorophytes</taxon>
        <taxon>Trebouxiophyceae</taxon>
        <taxon>Chlorellales</taxon>
        <taxon>Chlorellaceae</taxon>
        <taxon>Apatococcus</taxon>
    </lineage>
</organism>
<feature type="active site" description="Proton acceptor" evidence="4">
    <location>
        <position position="455"/>
    </location>
</feature>
<evidence type="ECO:0000256" key="5">
    <source>
        <dbReference type="SAM" id="MobiDB-lite"/>
    </source>
</evidence>
<evidence type="ECO:0000256" key="1">
    <source>
        <dbReference type="ARBA" id="ARBA00022801"/>
    </source>
</evidence>
<feature type="compositionally biased region" description="Basic and acidic residues" evidence="5">
    <location>
        <begin position="766"/>
        <end position="775"/>
    </location>
</feature>
<evidence type="ECO:0000256" key="3">
    <source>
        <dbReference type="ARBA" id="ARBA00023098"/>
    </source>
</evidence>
<dbReference type="InterPro" id="IPR016035">
    <property type="entry name" value="Acyl_Trfase/lysoPLipase"/>
</dbReference>
<feature type="domain" description="PNPLA" evidence="6">
    <location>
        <begin position="266"/>
        <end position="468"/>
    </location>
</feature>
<dbReference type="GO" id="GO:0016042">
    <property type="term" value="P:lipid catabolic process"/>
    <property type="evidence" value="ECO:0007669"/>
    <property type="project" value="UniProtKB-UniRule"/>
</dbReference>
<dbReference type="GO" id="GO:0004806">
    <property type="term" value="F:triacylglycerol lipase activity"/>
    <property type="evidence" value="ECO:0007669"/>
    <property type="project" value="InterPro"/>
</dbReference>
<dbReference type="PANTHER" id="PTHR14226">
    <property type="entry name" value="NEUROPATHY TARGET ESTERASE/SWISS CHEESE D.MELANOGASTER"/>
    <property type="match status" value="1"/>
</dbReference>
<dbReference type="EMBL" id="JALJOS010000006">
    <property type="protein sequence ID" value="KAK9837854.1"/>
    <property type="molecule type" value="Genomic_DNA"/>
</dbReference>